<name>A0ACB8Z5J5_ARCLA</name>
<reference evidence="2" key="1">
    <citation type="journal article" date="2022" name="Mol. Ecol. Resour.">
        <title>The genomes of chicory, endive, great burdock and yacon provide insights into Asteraceae palaeo-polyploidization history and plant inulin production.</title>
        <authorList>
            <person name="Fan W."/>
            <person name="Wang S."/>
            <person name="Wang H."/>
            <person name="Wang A."/>
            <person name="Jiang F."/>
            <person name="Liu H."/>
            <person name="Zhao H."/>
            <person name="Xu D."/>
            <person name="Zhang Y."/>
        </authorList>
    </citation>
    <scope>NUCLEOTIDE SEQUENCE [LARGE SCALE GENOMIC DNA]</scope>
    <source>
        <strain evidence="2">cv. Niubang</strain>
    </source>
</reference>
<protein>
    <submittedName>
        <fullName evidence="1">Uncharacterized protein</fullName>
    </submittedName>
</protein>
<dbReference type="Proteomes" id="UP001055879">
    <property type="component" value="Linkage Group LG11"/>
</dbReference>
<accession>A0ACB8Z5J5</accession>
<evidence type="ECO:0000313" key="2">
    <source>
        <dbReference type="Proteomes" id="UP001055879"/>
    </source>
</evidence>
<keyword evidence="2" id="KW-1185">Reference proteome</keyword>
<sequence length="93" mass="10680">MDETELEEGEACFDDNDESIDPDTTFFYIDKRLQDMLGHFQKDFEGDISIELLDAFAYSKLGSDAMGNQSWLSHLAVVGLLYKLYSGGREWKR</sequence>
<gene>
    <name evidence="1" type="ORF">L6452_32331</name>
</gene>
<evidence type="ECO:0000313" key="1">
    <source>
        <dbReference type="EMBL" id="KAI3692514.1"/>
    </source>
</evidence>
<reference evidence="1 2" key="2">
    <citation type="journal article" date="2022" name="Mol. Ecol. Resour.">
        <title>The genomes of chicory, endive, great burdock and yacon provide insights into Asteraceae paleo-polyploidization history and plant inulin production.</title>
        <authorList>
            <person name="Fan W."/>
            <person name="Wang S."/>
            <person name="Wang H."/>
            <person name="Wang A."/>
            <person name="Jiang F."/>
            <person name="Liu H."/>
            <person name="Zhao H."/>
            <person name="Xu D."/>
            <person name="Zhang Y."/>
        </authorList>
    </citation>
    <scope>NUCLEOTIDE SEQUENCE [LARGE SCALE GENOMIC DNA]</scope>
    <source>
        <strain evidence="2">cv. Niubang</strain>
    </source>
</reference>
<proteinExistence type="predicted"/>
<dbReference type="EMBL" id="CM042057">
    <property type="protein sequence ID" value="KAI3692514.1"/>
    <property type="molecule type" value="Genomic_DNA"/>
</dbReference>
<comment type="caution">
    <text evidence="1">The sequence shown here is derived from an EMBL/GenBank/DDBJ whole genome shotgun (WGS) entry which is preliminary data.</text>
</comment>
<organism evidence="1 2">
    <name type="scientific">Arctium lappa</name>
    <name type="common">Greater burdock</name>
    <name type="synonym">Lappa major</name>
    <dbReference type="NCBI Taxonomy" id="4217"/>
    <lineage>
        <taxon>Eukaryota</taxon>
        <taxon>Viridiplantae</taxon>
        <taxon>Streptophyta</taxon>
        <taxon>Embryophyta</taxon>
        <taxon>Tracheophyta</taxon>
        <taxon>Spermatophyta</taxon>
        <taxon>Magnoliopsida</taxon>
        <taxon>eudicotyledons</taxon>
        <taxon>Gunneridae</taxon>
        <taxon>Pentapetalae</taxon>
        <taxon>asterids</taxon>
        <taxon>campanulids</taxon>
        <taxon>Asterales</taxon>
        <taxon>Asteraceae</taxon>
        <taxon>Carduoideae</taxon>
        <taxon>Cardueae</taxon>
        <taxon>Arctiinae</taxon>
        <taxon>Arctium</taxon>
    </lineage>
</organism>